<accession>A0AAW0QX65</accession>
<comment type="caution">
    <text evidence="3">The sequence shown here is derived from an EMBL/GenBank/DDBJ whole genome shotgun (WGS) entry which is preliminary data.</text>
</comment>
<evidence type="ECO:0000259" key="2">
    <source>
        <dbReference type="Pfam" id="PF08881"/>
    </source>
</evidence>
<feature type="domain" description="Cyanovirin-N" evidence="2">
    <location>
        <begin position="26"/>
        <end position="127"/>
    </location>
</feature>
<name>A0AAW0QX65_9PEZI</name>
<protein>
    <recommendedName>
        <fullName evidence="2">Cyanovirin-N domain-containing protein</fullName>
    </recommendedName>
</protein>
<keyword evidence="4" id="KW-1185">Reference proteome</keyword>
<sequence length="141" mass="15023">MQAFRIFVAIFLGITSVAADSSSGNFTSNCPIWFLNDAGTQLTAKCNDDNWMPTCSQLDLNQCFEDDNGSLRWAASGNAFNGGNGCSSCKMTGYASIQCSCLSDDGKTSGNSVKDLNENIHNHNGYLGCFNATAANCTRSD</sequence>
<gene>
    <name evidence="3" type="ORF">PG999_007045</name>
</gene>
<keyword evidence="1" id="KW-0732">Signal</keyword>
<dbReference type="AlphaFoldDB" id="A0AAW0QX65"/>
<dbReference type="InterPro" id="IPR011058">
    <property type="entry name" value="Cyanovirin-N"/>
</dbReference>
<dbReference type="InterPro" id="IPR036673">
    <property type="entry name" value="Cyanovirin-N_sf"/>
</dbReference>
<evidence type="ECO:0000256" key="1">
    <source>
        <dbReference type="SAM" id="SignalP"/>
    </source>
</evidence>
<reference evidence="3 4" key="1">
    <citation type="submission" date="2023-01" db="EMBL/GenBank/DDBJ databases">
        <title>Analysis of 21 Apiospora genomes using comparative genomics revels a genus with tremendous synthesis potential of carbohydrate active enzymes and secondary metabolites.</title>
        <authorList>
            <person name="Sorensen T."/>
        </authorList>
    </citation>
    <scope>NUCLEOTIDE SEQUENCE [LARGE SCALE GENOMIC DNA]</scope>
    <source>
        <strain evidence="3 4">CBS 117206</strain>
    </source>
</reference>
<dbReference type="Gene3D" id="2.30.60.10">
    <property type="entry name" value="Cyanovirin-N"/>
    <property type="match status" value="1"/>
</dbReference>
<dbReference type="EMBL" id="JAQQWP010000006">
    <property type="protein sequence ID" value="KAK8114976.1"/>
    <property type="molecule type" value="Genomic_DNA"/>
</dbReference>
<feature type="signal peptide" evidence="1">
    <location>
        <begin position="1"/>
        <end position="19"/>
    </location>
</feature>
<dbReference type="Pfam" id="PF08881">
    <property type="entry name" value="CVNH"/>
    <property type="match status" value="1"/>
</dbReference>
<evidence type="ECO:0000313" key="3">
    <source>
        <dbReference type="EMBL" id="KAK8114976.1"/>
    </source>
</evidence>
<proteinExistence type="predicted"/>
<organism evidence="3 4">
    <name type="scientific">Apiospora kogelbergensis</name>
    <dbReference type="NCBI Taxonomy" id="1337665"/>
    <lineage>
        <taxon>Eukaryota</taxon>
        <taxon>Fungi</taxon>
        <taxon>Dikarya</taxon>
        <taxon>Ascomycota</taxon>
        <taxon>Pezizomycotina</taxon>
        <taxon>Sordariomycetes</taxon>
        <taxon>Xylariomycetidae</taxon>
        <taxon>Amphisphaeriales</taxon>
        <taxon>Apiosporaceae</taxon>
        <taxon>Apiospora</taxon>
    </lineage>
</organism>
<dbReference type="Proteomes" id="UP001392437">
    <property type="component" value="Unassembled WGS sequence"/>
</dbReference>
<dbReference type="SUPFAM" id="SSF51322">
    <property type="entry name" value="Cyanovirin-N"/>
    <property type="match status" value="1"/>
</dbReference>
<evidence type="ECO:0000313" key="4">
    <source>
        <dbReference type="Proteomes" id="UP001392437"/>
    </source>
</evidence>
<feature type="chain" id="PRO_5043508517" description="Cyanovirin-N domain-containing protein" evidence="1">
    <location>
        <begin position="20"/>
        <end position="141"/>
    </location>
</feature>